<accession>A0A6B0RBW9</accession>
<organism evidence="2 3">
    <name type="scientific">Bos mutus</name>
    <name type="common">wild yak</name>
    <dbReference type="NCBI Taxonomy" id="72004"/>
    <lineage>
        <taxon>Eukaryota</taxon>
        <taxon>Metazoa</taxon>
        <taxon>Chordata</taxon>
        <taxon>Craniata</taxon>
        <taxon>Vertebrata</taxon>
        <taxon>Euteleostomi</taxon>
        <taxon>Mammalia</taxon>
        <taxon>Eutheria</taxon>
        <taxon>Laurasiatheria</taxon>
        <taxon>Artiodactyla</taxon>
        <taxon>Ruminantia</taxon>
        <taxon>Pecora</taxon>
        <taxon>Bovidae</taxon>
        <taxon>Bovinae</taxon>
        <taxon>Bos</taxon>
    </lineage>
</organism>
<protein>
    <submittedName>
        <fullName evidence="2">Uncharacterized protein</fullName>
    </submittedName>
</protein>
<evidence type="ECO:0000256" key="1">
    <source>
        <dbReference type="SAM" id="MobiDB-lite"/>
    </source>
</evidence>
<reference evidence="2" key="1">
    <citation type="submission" date="2019-10" db="EMBL/GenBank/DDBJ databases">
        <title>The sequence and de novo assembly of the wild yak genome.</title>
        <authorList>
            <person name="Liu Y."/>
        </authorList>
    </citation>
    <scope>NUCLEOTIDE SEQUENCE [LARGE SCALE GENOMIC DNA]</scope>
    <source>
        <strain evidence="2">WY2019</strain>
    </source>
</reference>
<name>A0A6B0RBW9_9CETA</name>
<dbReference type="Proteomes" id="UP000322234">
    <property type="component" value="Unassembled WGS sequence"/>
</dbReference>
<evidence type="ECO:0000313" key="2">
    <source>
        <dbReference type="EMBL" id="MXQ84973.1"/>
    </source>
</evidence>
<dbReference type="EMBL" id="VBQZ03000024">
    <property type="protein sequence ID" value="MXQ84973.1"/>
    <property type="molecule type" value="Genomic_DNA"/>
</dbReference>
<comment type="caution">
    <text evidence="2">The sequence shown here is derived from an EMBL/GenBank/DDBJ whole genome shotgun (WGS) entry which is preliminary data.</text>
</comment>
<keyword evidence="3" id="KW-1185">Reference proteome</keyword>
<feature type="region of interest" description="Disordered" evidence="1">
    <location>
        <begin position="1"/>
        <end position="74"/>
    </location>
</feature>
<dbReference type="AlphaFoldDB" id="A0A6B0RBW9"/>
<evidence type="ECO:0000313" key="3">
    <source>
        <dbReference type="Proteomes" id="UP000322234"/>
    </source>
</evidence>
<feature type="compositionally biased region" description="Polar residues" evidence="1">
    <location>
        <begin position="55"/>
        <end position="65"/>
    </location>
</feature>
<proteinExistence type="predicted"/>
<sequence length="196" mass="20935">MSRAYLPLGLSRSEPGSLPTPTGRKAPSTRERSPRPTSTAPLGPHSPPCLPGPSTYVTAEGNGSSDEGPINKDWKSVRVKASRQPAAIFAIEDQSGFPPEPGEGPVLETAGGEGARCVLRKAKLKTNGKKASAICVLGECFQEMGIRKKATQKHQFPGEWLSACGVVFKSAFTFSTFKLKQHMKALIQSNVEQTLS</sequence>
<gene>
    <name evidence="2" type="ORF">E5288_WYG004073</name>
</gene>